<dbReference type="PATRIC" id="fig|1297742.4.peg.2937"/>
<evidence type="ECO:0000259" key="8">
    <source>
        <dbReference type="Pfam" id="PF03167"/>
    </source>
</evidence>
<protein>
    <submittedName>
        <fullName evidence="10">Uracil-DNA glycosylase, putative family 6</fullName>
    </submittedName>
</protein>
<dbReference type="Pfam" id="PF03167">
    <property type="entry name" value="UDG"/>
    <property type="match status" value="1"/>
</dbReference>
<dbReference type="GO" id="GO:0051539">
    <property type="term" value="F:4 iron, 4 sulfur cluster binding"/>
    <property type="evidence" value="ECO:0007669"/>
    <property type="project" value="UniProtKB-KW"/>
</dbReference>
<evidence type="ECO:0000256" key="6">
    <source>
        <dbReference type="ARBA" id="ARBA00023014"/>
    </source>
</evidence>
<feature type="domain" description="DUF4130" evidence="9">
    <location>
        <begin position="72"/>
        <end position="165"/>
    </location>
</feature>
<dbReference type="Pfam" id="PF13566">
    <property type="entry name" value="DUF4130"/>
    <property type="match status" value="1"/>
</dbReference>
<proteinExistence type="predicted"/>
<keyword evidence="2" id="KW-0479">Metal-binding</keyword>
<keyword evidence="7" id="KW-0234">DNA repair</keyword>
<dbReference type="InterPro" id="IPR025404">
    <property type="entry name" value="DUF4130"/>
</dbReference>
<dbReference type="Proteomes" id="UP000009026">
    <property type="component" value="Chromosome"/>
</dbReference>
<sequence length="374" mass="40765">MAPDLAAFRAVARGLLAREAPPDRVHFDEVRGHPEGLLRAAARWEACGRLAPAVPRDFLGMTRAVLPHRDPGRWALLYRVLWRLTHGEPALLQRHEDTDVRQLRWMEQSVRRDLKAMTDAVRFRRVPRHGREHHVAWYAPEHRILRAVAPFLVRRFASFAWSLFTPDGGAHWDLERLTFAEGTHASGDAAAHAASRARGRSPGPTAGGVPLMLVGMAHEGGDSPSFTGPAGQLLALVLGRAGLLGPTAPVTHGVVPCGAGCGTWPLPEGARTSCRHGLDAAVARARPRMVIALGAQAAQAFLGVGFRIHISRGQVLSSRWAEGWMATLETEAIVRLTGARERAEARIHLEADFRSAAAWLRQRSPGDGVRPRVG</sequence>
<dbReference type="GO" id="GO:0006281">
    <property type="term" value="P:DNA repair"/>
    <property type="evidence" value="ECO:0007669"/>
    <property type="project" value="UniProtKB-KW"/>
</dbReference>
<reference evidence="10 11" key="1">
    <citation type="journal article" date="2016" name="PLoS ONE">
        <title>Complete Genome Sequence and Comparative Genomics of a Novel Myxobacterium Myxococcus hansupus.</title>
        <authorList>
            <person name="Sharma G."/>
            <person name="Narwani T."/>
            <person name="Subramanian S."/>
        </authorList>
    </citation>
    <scope>NUCLEOTIDE SEQUENCE [LARGE SCALE GENOMIC DNA]</scope>
    <source>
        <strain evidence="11">mixupus</strain>
    </source>
</reference>
<dbReference type="InterPro" id="IPR051536">
    <property type="entry name" value="UDG_Type-4/5"/>
</dbReference>
<evidence type="ECO:0000313" key="10">
    <source>
        <dbReference type="EMBL" id="AKQ65997.1"/>
    </source>
</evidence>
<keyword evidence="3" id="KW-0227">DNA damage</keyword>
<dbReference type="EMBL" id="CP012109">
    <property type="protein sequence ID" value="AKQ65997.1"/>
    <property type="molecule type" value="Genomic_DNA"/>
</dbReference>
<evidence type="ECO:0000256" key="1">
    <source>
        <dbReference type="ARBA" id="ARBA00022485"/>
    </source>
</evidence>
<keyword evidence="11" id="KW-1185">Reference proteome</keyword>
<dbReference type="Gene3D" id="3.40.470.10">
    <property type="entry name" value="Uracil-DNA glycosylase-like domain"/>
    <property type="match status" value="1"/>
</dbReference>
<evidence type="ECO:0000256" key="2">
    <source>
        <dbReference type="ARBA" id="ARBA00022723"/>
    </source>
</evidence>
<dbReference type="STRING" id="1297742.A176_002909"/>
<evidence type="ECO:0000256" key="7">
    <source>
        <dbReference type="ARBA" id="ARBA00023204"/>
    </source>
</evidence>
<organism evidence="10 11">
    <name type="scientific">Pseudomyxococcus hansupus</name>
    <dbReference type="NCBI Taxonomy" id="1297742"/>
    <lineage>
        <taxon>Bacteria</taxon>
        <taxon>Pseudomonadati</taxon>
        <taxon>Myxococcota</taxon>
        <taxon>Myxococcia</taxon>
        <taxon>Myxococcales</taxon>
        <taxon>Cystobacterineae</taxon>
        <taxon>Myxococcaceae</taxon>
        <taxon>Pseudomyxococcus</taxon>
    </lineage>
</organism>
<keyword evidence="5" id="KW-0408">Iron</keyword>
<keyword evidence="6" id="KW-0411">Iron-sulfur</keyword>
<dbReference type="InterPro" id="IPR005122">
    <property type="entry name" value="Uracil-DNA_glycosylase-like"/>
</dbReference>
<dbReference type="InterPro" id="IPR036895">
    <property type="entry name" value="Uracil-DNA_glycosylase-like_sf"/>
</dbReference>
<evidence type="ECO:0000256" key="3">
    <source>
        <dbReference type="ARBA" id="ARBA00022763"/>
    </source>
</evidence>
<dbReference type="PANTHER" id="PTHR33693">
    <property type="entry name" value="TYPE-5 URACIL-DNA GLYCOSYLASE"/>
    <property type="match status" value="1"/>
</dbReference>
<accession>A0A0H4XDA6</accession>
<dbReference type="GO" id="GO:0046872">
    <property type="term" value="F:metal ion binding"/>
    <property type="evidence" value="ECO:0007669"/>
    <property type="project" value="UniProtKB-KW"/>
</dbReference>
<dbReference type="KEGG" id="mym:A176_002909"/>
<gene>
    <name evidence="10" type="ORF">A176_002909</name>
</gene>
<evidence type="ECO:0000256" key="5">
    <source>
        <dbReference type="ARBA" id="ARBA00023004"/>
    </source>
</evidence>
<dbReference type="GO" id="GO:0097506">
    <property type="term" value="F:deaminated base DNA N-glycosylase activity"/>
    <property type="evidence" value="ECO:0007669"/>
    <property type="project" value="UniProtKB-ARBA"/>
</dbReference>
<evidence type="ECO:0000313" key="11">
    <source>
        <dbReference type="Proteomes" id="UP000009026"/>
    </source>
</evidence>
<dbReference type="eggNOG" id="COG1573">
    <property type="taxonomic scope" value="Bacteria"/>
</dbReference>
<dbReference type="AlphaFoldDB" id="A0A0H4XDA6"/>
<feature type="domain" description="Uracil-DNA glycosylase-like" evidence="8">
    <location>
        <begin position="209"/>
        <end position="320"/>
    </location>
</feature>
<keyword evidence="4" id="KW-0378">Hydrolase</keyword>
<evidence type="ECO:0000259" key="9">
    <source>
        <dbReference type="Pfam" id="PF13566"/>
    </source>
</evidence>
<keyword evidence="1" id="KW-0004">4Fe-4S</keyword>
<dbReference type="SUPFAM" id="SSF52141">
    <property type="entry name" value="Uracil-DNA glycosylase-like"/>
    <property type="match status" value="1"/>
</dbReference>
<name>A0A0H4XDA6_9BACT</name>
<evidence type="ECO:0000256" key="4">
    <source>
        <dbReference type="ARBA" id="ARBA00022801"/>
    </source>
</evidence>
<dbReference type="PANTHER" id="PTHR33693:SF9">
    <property type="entry name" value="TYPE-4 URACIL-DNA GLYCOSYLASE"/>
    <property type="match status" value="1"/>
</dbReference>